<dbReference type="AlphaFoldDB" id="A0AAD7XBW3"/>
<dbReference type="EMBL" id="JAPEVG010000042">
    <property type="protein sequence ID" value="KAJ8489918.1"/>
    <property type="molecule type" value="Genomic_DNA"/>
</dbReference>
<keyword evidence="1" id="KW-0472">Membrane</keyword>
<keyword evidence="1" id="KW-1133">Transmembrane helix</keyword>
<feature type="transmembrane region" description="Helical" evidence="1">
    <location>
        <begin position="12"/>
        <end position="30"/>
    </location>
</feature>
<dbReference type="Proteomes" id="UP001215151">
    <property type="component" value="Unassembled WGS sequence"/>
</dbReference>
<sequence>MMTNFPQYPAALPYTLLAVLSDAFIAGTLIQLSRGRTPDLDRVHTLAMQTVTFAVNRCVLVTVAALIRLIVFTIVPWTAWFIAADFIMGKLYANSFMACLNARSFFPTPQASLGDTAIFSSVPDISVRSNGSVLPASYSPTPRRPSSRALSLPDMVFCKTKLKGSVAGPSAVAERDVCPCLLETR</sequence>
<dbReference type="InterPro" id="IPR045339">
    <property type="entry name" value="DUF6534"/>
</dbReference>
<dbReference type="Pfam" id="PF20152">
    <property type="entry name" value="DUF6534"/>
    <property type="match status" value="1"/>
</dbReference>
<accession>A0AAD7XBW3</accession>
<comment type="caution">
    <text evidence="3">The sequence shown here is derived from an EMBL/GenBank/DDBJ whole genome shotgun (WGS) entry which is preliminary data.</text>
</comment>
<organism evidence="3 4">
    <name type="scientific">Trametes cubensis</name>
    <dbReference type="NCBI Taxonomy" id="1111947"/>
    <lineage>
        <taxon>Eukaryota</taxon>
        <taxon>Fungi</taxon>
        <taxon>Dikarya</taxon>
        <taxon>Basidiomycota</taxon>
        <taxon>Agaricomycotina</taxon>
        <taxon>Agaricomycetes</taxon>
        <taxon>Polyporales</taxon>
        <taxon>Polyporaceae</taxon>
        <taxon>Trametes</taxon>
    </lineage>
</organism>
<keyword evidence="4" id="KW-1185">Reference proteome</keyword>
<name>A0AAD7XBW3_9APHY</name>
<feature type="domain" description="DUF6534" evidence="2">
    <location>
        <begin position="18"/>
        <end position="104"/>
    </location>
</feature>
<keyword evidence="1" id="KW-0812">Transmembrane</keyword>
<evidence type="ECO:0000313" key="4">
    <source>
        <dbReference type="Proteomes" id="UP001215151"/>
    </source>
</evidence>
<evidence type="ECO:0000256" key="1">
    <source>
        <dbReference type="SAM" id="Phobius"/>
    </source>
</evidence>
<feature type="transmembrane region" description="Helical" evidence="1">
    <location>
        <begin position="51"/>
        <end position="71"/>
    </location>
</feature>
<gene>
    <name evidence="3" type="ORF">ONZ51_g2637</name>
</gene>
<evidence type="ECO:0000259" key="2">
    <source>
        <dbReference type="Pfam" id="PF20152"/>
    </source>
</evidence>
<reference evidence="3" key="1">
    <citation type="submission" date="2022-11" db="EMBL/GenBank/DDBJ databases">
        <title>Genome Sequence of Cubamyces cubensis.</title>
        <authorList>
            <person name="Buettner E."/>
        </authorList>
    </citation>
    <scope>NUCLEOTIDE SEQUENCE</scope>
    <source>
        <strain evidence="3">MPL-01</strain>
    </source>
</reference>
<proteinExistence type="predicted"/>
<evidence type="ECO:0000313" key="3">
    <source>
        <dbReference type="EMBL" id="KAJ8489918.1"/>
    </source>
</evidence>
<protein>
    <recommendedName>
        <fullName evidence="2">DUF6534 domain-containing protein</fullName>
    </recommendedName>
</protein>